<gene>
    <name evidence="4" type="ORF">Cpap_0285</name>
</gene>
<organism evidence="4 5">
    <name type="scientific">Ruminiclostridium papyrosolvens DSM 2782</name>
    <dbReference type="NCBI Taxonomy" id="588581"/>
    <lineage>
        <taxon>Bacteria</taxon>
        <taxon>Bacillati</taxon>
        <taxon>Bacillota</taxon>
        <taxon>Clostridia</taxon>
        <taxon>Eubacteriales</taxon>
        <taxon>Oscillospiraceae</taxon>
        <taxon>Ruminiclostridium</taxon>
    </lineage>
</organism>
<dbReference type="eggNOG" id="COG1775">
    <property type="taxonomic scope" value="Bacteria"/>
</dbReference>
<dbReference type="Gene3D" id="3.40.50.11890">
    <property type="match status" value="1"/>
</dbReference>
<keyword evidence="5" id="KW-1185">Reference proteome</keyword>
<evidence type="ECO:0000313" key="5">
    <source>
        <dbReference type="Proteomes" id="UP000003860"/>
    </source>
</evidence>
<comment type="similarity">
    <text evidence="2">Belongs to the FldB/FldC dehydratase alpha/beta subunit family.</text>
</comment>
<dbReference type="Proteomes" id="UP000003860">
    <property type="component" value="Unassembled WGS sequence"/>
</dbReference>
<dbReference type="EMBL" id="ACXX02000014">
    <property type="protein sequence ID" value="EGD46346.1"/>
    <property type="molecule type" value="Genomic_DNA"/>
</dbReference>
<dbReference type="PANTHER" id="PTHR30548:SF2">
    <property type="entry name" value="2-HYDROXYACYL-COA DEHYDRATASE,D-COMPONENT"/>
    <property type="match status" value="1"/>
</dbReference>
<dbReference type="PANTHER" id="PTHR30548">
    <property type="entry name" value="2-HYDROXYGLUTARYL-COA DEHYDRATASE, D-COMPONENT-RELATED"/>
    <property type="match status" value="1"/>
</dbReference>
<comment type="cofactor">
    <cofactor evidence="1">
        <name>[4Fe-4S] cluster</name>
        <dbReference type="ChEBI" id="CHEBI:49883"/>
    </cofactor>
</comment>
<protein>
    <submittedName>
        <fullName evidence="4">2-hydroxyglutaryl-CoA dehydratase D-component</fullName>
    </submittedName>
</protein>
<dbReference type="OrthoDB" id="9810278at2"/>
<evidence type="ECO:0000256" key="1">
    <source>
        <dbReference type="ARBA" id="ARBA00001966"/>
    </source>
</evidence>
<proteinExistence type="inferred from homology"/>
<evidence type="ECO:0000256" key="2">
    <source>
        <dbReference type="ARBA" id="ARBA00005806"/>
    </source>
</evidence>
<dbReference type="Pfam" id="PF06050">
    <property type="entry name" value="HGD-D"/>
    <property type="match status" value="1"/>
</dbReference>
<dbReference type="InterPro" id="IPR010327">
    <property type="entry name" value="FldB/FldC_alpha/beta"/>
</dbReference>
<dbReference type="STRING" id="588581.Cpap_0285"/>
<dbReference type="Gene3D" id="3.40.50.11900">
    <property type="match status" value="1"/>
</dbReference>
<keyword evidence="3" id="KW-0479">Metal-binding</keyword>
<dbReference type="RefSeq" id="WP_004621340.1">
    <property type="nucleotide sequence ID" value="NZ_ACXX02000014.1"/>
</dbReference>
<keyword evidence="3" id="KW-0411">Iron-sulfur</keyword>
<reference evidence="4" key="2">
    <citation type="submission" date="2011-01" db="EMBL/GenBank/DDBJ databases">
        <title>The Non-contiguous Finished genome of Clostridium papyrosolvens.</title>
        <authorList>
            <person name="Lucas S."/>
            <person name="Copeland A."/>
            <person name="Lapidus A."/>
            <person name="Cheng J.-F."/>
            <person name="Goodwin L."/>
            <person name="Pitluck S."/>
            <person name="Misra M."/>
            <person name="Chertkov O."/>
            <person name="Detter J.C."/>
            <person name="Han C."/>
            <person name="Tapia R."/>
            <person name="Land M."/>
            <person name="Hauser L."/>
            <person name="Kyrpides N."/>
            <person name="Ivanova N."/>
            <person name="Pagani I."/>
            <person name="Mouttaki H."/>
            <person name="He Z."/>
            <person name="Zhou J."/>
            <person name="Hemme C.L."/>
            <person name="Woyke T."/>
        </authorList>
    </citation>
    <scope>NUCLEOTIDE SEQUENCE [LARGE SCALE GENOMIC DNA]</scope>
    <source>
        <strain evidence="4">DSM 2782</strain>
    </source>
</reference>
<sequence>MNDLFKKKNNKADLSHSTRIANNLLLKHYNGMNRKKDNNQPVAWVGVDIPAYIFRAMGIVPVFPQIHAAFQAQRKAVKNMMNDLESKWEIPHNICGEVKGVIGAVLCENEIAFNIPKPDILITSNSTCGQVTKGFKFLSKYMGVDLINLDFPYVYDEINEDMINYVSDQVAEMMDILENKIGHKMDIESIHDSYANIFTFSEMWREICEANIISPAPVNALDLFMFTSCFISMDTDDGMLNMMAALYNDVYIQTERNKKIENNEKFRVMWHYLPIYSKKRFFKNLFDEHNVSLVTGTYLAMHDELGSAMKFDFKYPITKEQIENAKFQLKYSKKGETIDEVREGMIRYTATSMLNSDVHRGVQDKCLKIKNMVERYNIDGVILHNDRSCRPQSLPQYEIRKYILEELGIPVLFFDSDTMDERYFSESQITTRFEAFIEKMATRKGI</sequence>
<dbReference type="GO" id="GO:0016836">
    <property type="term" value="F:hydro-lyase activity"/>
    <property type="evidence" value="ECO:0007669"/>
    <property type="project" value="UniProtKB-ARBA"/>
</dbReference>
<evidence type="ECO:0000256" key="3">
    <source>
        <dbReference type="ARBA" id="ARBA00023014"/>
    </source>
</evidence>
<accession>F1TGL5</accession>
<name>F1TGL5_9FIRM</name>
<dbReference type="AlphaFoldDB" id="F1TGL5"/>
<dbReference type="GO" id="GO:0051536">
    <property type="term" value="F:iron-sulfur cluster binding"/>
    <property type="evidence" value="ECO:0007669"/>
    <property type="project" value="UniProtKB-KW"/>
</dbReference>
<keyword evidence="3" id="KW-0408">Iron</keyword>
<comment type="caution">
    <text evidence="4">The sequence shown here is derived from an EMBL/GenBank/DDBJ whole genome shotgun (WGS) entry which is preliminary data.</text>
</comment>
<reference evidence="4" key="1">
    <citation type="submission" date="2009-07" db="EMBL/GenBank/DDBJ databases">
        <authorList>
            <consortium name="US DOE Joint Genome Institute (JGI-PGF)"/>
            <person name="Lucas S."/>
            <person name="Copeland A."/>
            <person name="Lapidus A."/>
            <person name="Glavina del Rio T."/>
            <person name="Tice H."/>
            <person name="Bruce D."/>
            <person name="Goodwin L."/>
            <person name="Pitluck S."/>
            <person name="Larimer F."/>
            <person name="Land M.L."/>
            <person name="Mouttaki H."/>
            <person name="He Z."/>
            <person name="Zhou J."/>
            <person name="Hemme C.L."/>
        </authorList>
    </citation>
    <scope>NUCLEOTIDE SEQUENCE [LARGE SCALE GENOMIC DNA]</scope>
    <source>
        <strain evidence="4">DSM 2782</strain>
    </source>
</reference>
<evidence type="ECO:0000313" key="4">
    <source>
        <dbReference type="EMBL" id="EGD46346.1"/>
    </source>
</evidence>